<feature type="compositionally biased region" description="Basic and acidic residues" evidence="2">
    <location>
        <begin position="883"/>
        <end position="894"/>
    </location>
</feature>
<evidence type="ECO:0000256" key="1">
    <source>
        <dbReference type="SAM" id="Coils"/>
    </source>
</evidence>
<name>A0A0G4FQG8_9ALVE</name>
<feature type="region of interest" description="Disordered" evidence="2">
    <location>
        <begin position="1"/>
        <end position="27"/>
    </location>
</feature>
<gene>
    <name evidence="3" type="ORF">Cvel_18176</name>
</gene>
<feature type="compositionally biased region" description="Low complexity" evidence="2">
    <location>
        <begin position="382"/>
        <end position="399"/>
    </location>
</feature>
<dbReference type="EMBL" id="CDMZ01000541">
    <property type="protein sequence ID" value="CEM16522.1"/>
    <property type="molecule type" value="Genomic_DNA"/>
</dbReference>
<accession>A0A0G4FQG8</accession>
<feature type="compositionally biased region" description="Acidic residues" evidence="2">
    <location>
        <begin position="307"/>
        <end position="340"/>
    </location>
</feature>
<dbReference type="AlphaFoldDB" id="A0A0G4FQG8"/>
<feature type="compositionally biased region" description="Gly residues" evidence="2">
    <location>
        <begin position="454"/>
        <end position="469"/>
    </location>
</feature>
<feature type="region of interest" description="Disordered" evidence="2">
    <location>
        <begin position="518"/>
        <end position="537"/>
    </location>
</feature>
<keyword evidence="1" id="KW-0175">Coiled coil</keyword>
<feature type="compositionally biased region" description="Basic and acidic residues" evidence="2">
    <location>
        <begin position="341"/>
        <end position="358"/>
    </location>
</feature>
<dbReference type="Pfam" id="PF09755">
    <property type="entry name" value="DUF2046"/>
    <property type="match status" value="1"/>
</dbReference>
<evidence type="ECO:0000256" key="2">
    <source>
        <dbReference type="SAM" id="MobiDB-lite"/>
    </source>
</evidence>
<sequence length="926" mass="98793">MQRPVGDSSASVEPALEGQPRDTTNRDILEIEDPHELRRMLAQERSRNLSLTETVKQLKKHTVELSIKVEEEEELIANRLIQRLTRLRQEKEMLINKVEEEEEMISNKLQKKLLEVQKEKQDMERELECEQEYIVNRLGQQLEAAKNENRRLQEKIAQQKQQTEMLASRLQQELSGATSRRLQLELQRLRREKFEINSSKEQETELLFNALTSDVSQMAMQSRALELRQVNSSLDRLKRLEKCLAAWLLKAAGLTSVGGWPASSGSPAGAGHPVGKPLTFRSVEKLPAVEESPRAGISVPLTPLRDDSEEEADSEDENELGEATEREEENLLADLIEEERGEGGDEMKGRVEAEREGEGGTQGQPGGTVGLAEFPHLTYSELSPSSAAGGVPPGGLVSPQLAPPQSGERGEGESGLPARGLSLSQSFDECDGPREGVGEGEVGGNRVSPLAAQRGGGQASVLGGSGQGGSVVQRHAMASRGFSAPSPSFSVQSSPALLTHRPTGSFLIDAPPSPFPFSSSGYLGGPPSQRQWRSRFSKRKARSLAKLHARAFARLRPGEFDADEFGLKLRTGWGGASSGPGGGVDFEEEREKERAAQLLVKDTEGREKLLIKAEHQNKDLATFAREMLELVLADRDRLMRTKEGLLVSPSSSPRRDRGDKIEKGEKQKGDSRGRSLSAPGQQGPPFASRAHSLPLPLPPLLSFHSNRSTAGSVSSASAGGGGGGASSSVFPLTPPVRPRPSQTRGDRPARGVIPCHGPGAASPMAAVMPPSVISVNDHPSRGGGVCTPSLAPTHSVAHSLASSFTGISTLGGGAGAGPVSGGGGGRSSASGRTGGGRPSLRVLQLSMRGPGSAASTGFVSDTESSCSTPKSLPSLRGARRPHVSKEIYPMREELDPPLEEEEGEGEGEAEGAGGGMVTEGGRQEES</sequence>
<feature type="region of interest" description="Disordered" evidence="2">
    <location>
        <begin position="815"/>
        <end position="926"/>
    </location>
</feature>
<feature type="compositionally biased region" description="Low complexity" evidence="2">
    <location>
        <begin position="518"/>
        <end position="528"/>
    </location>
</feature>
<dbReference type="PANTHER" id="PTHR15276">
    <property type="entry name" value="H4 D10S170 PROTEIN-RELATED"/>
    <property type="match status" value="1"/>
</dbReference>
<feature type="compositionally biased region" description="Basic and acidic residues" evidence="2">
    <location>
        <begin position="653"/>
        <end position="673"/>
    </location>
</feature>
<feature type="coiled-coil region" evidence="1">
    <location>
        <begin position="70"/>
        <end position="187"/>
    </location>
</feature>
<dbReference type="PANTHER" id="PTHR15276:SF0">
    <property type="entry name" value="COILED-COIL DOMAIN-CONTAINING PROTEIN 6"/>
    <property type="match status" value="1"/>
</dbReference>
<protein>
    <submittedName>
        <fullName evidence="3">Uncharacterized protein</fullName>
    </submittedName>
</protein>
<evidence type="ECO:0000313" key="3">
    <source>
        <dbReference type="EMBL" id="CEM16522.1"/>
    </source>
</evidence>
<organism evidence="3">
    <name type="scientific">Chromera velia CCMP2878</name>
    <dbReference type="NCBI Taxonomy" id="1169474"/>
    <lineage>
        <taxon>Eukaryota</taxon>
        <taxon>Sar</taxon>
        <taxon>Alveolata</taxon>
        <taxon>Colpodellida</taxon>
        <taxon>Chromeraceae</taxon>
        <taxon>Chromera</taxon>
    </lineage>
</organism>
<proteinExistence type="predicted"/>
<feature type="region of interest" description="Disordered" evidence="2">
    <location>
        <begin position="641"/>
        <end position="752"/>
    </location>
</feature>
<dbReference type="InterPro" id="IPR019152">
    <property type="entry name" value="DUF2046"/>
</dbReference>
<dbReference type="VEuPathDB" id="CryptoDB:Cvel_18176"/>
<feature type="compositionally biased region" description="Acidic residues" evidence="2">
    <location>
        <begin position="895"/>
        <end position="909"/>
    </location>
</feature>
<feature type="compositionally biased region" description="Gly residues" evidence="2">
    <location>
        <begin position="359"/>
        <end position="369"/>
    </location>
</feature>
<reference evidence="3" key="1">
    <citation type="submission" date="2014-11" db="EMBL/GenBank/DDBJ databases">
        <authorList>
            <person name="Otto D Thomas"/>
            <person name="Naeem Raeece"/>
        </authorList>
    </citation>
    <scope>NUCLEOTIDE SEQUENCE</scope>
</reference>
<feature type="compositionally biased region" description="Gly residues" evidence="2">
    <location>
        <begin position="815"/>
        <end position="837"/>
    </location>
</feature>
<feature type="region of interest" description="Disordered" evidence="2">
    <location>
        <begin position="571"/>
        <end position="590"/>
    </location>
</feature>
<feature type="region of interest" description="Disordered" evidence="2">
    <location>
        <begin position="287"/>
        <end position="470"/>
    </location>
</feature>
<feature type="compositionally biased region" description="Polar residues" evidence="2">
    <location>
        <begin position="853"/>
        <end position="871"/>
    </location>
</feature>
<feature type="compositionally biased region" description="Gly residues" evidence="2">
    <location>
        <begin position="572"/>
        <end position="584"/>
    </location>
</feature>